<dbReference type="PROSITE" id="PS51186">
    <property type="entry name" value="GNAT"/>
    <property type="match status" value="1"/>
</dbReference>
<feature type="domain" description="N-acetyltransferase" evidence="1">
    <location>
        <begin position="48"/>
        <end position="199"/>
    </location>
</feature>
<organism evidence="2 3">
    <name type="scientific">Tsuneonella flava</name>
    <dbReference type="NCBI Taxonomy" id="2055955"/>
    <lineage>
        <taxon>Bacteria</taxon>
        <taxon>Pseudomonadati</taxon>
        <taxon>Pseudomonadota</taxon>
        <taxon>Alphaproteobacteria</taxon>
        <taxon>Sphingomonadales</taxon>
        <taxon>Erythrobacteraceae</taxon>
        <taxon>Tsuneonella</taxon>
    </lineage>
</organism>
<dbReference type="Pfam" id="PF13302">
    <property type="entry name" value="Acetyltransf_3"/>
    <property type="match status" value="1"/>
</dbReference>
<dbReference type="Gene3D" id="3.40.630.30">
    <property type="match status" value="1"/>
</dbReference>
<keyword evidence="3" id="KW-1185">Reference proteome</keyword>
<dbReference type="PANTHER" id="PTHR43610">
    <property type="entry name" value="BLL6696 PROTEIN"/>
    <property type="match status" value="1"/>
</dbReference>
<dbReference type="InterPro" id="IPR000182">
    <property type="entry name" value="GNAT_dom"/>
</dbReference>
<dbReference type="EMBL" id="CP061510">
    <property type="protein sequence ID" value="QSB45775.1"/>
    <property type="molecule type" value="Genomic_DNA"/>
</dbReference>
<dbReference type="InterPro" id="IPR016181">
    <property type="entry name" value="Acyl_CoA_acyltransferase"/>
</dbReference>
<dbReference type="PANTHER" id="PTHR43610:SF1">
    <property type="entry name" value="N-ACETYLTRANSFERASE DOMAIN-CONTAINING PROTEIN"/>
    <property type="match status" value="1"/>
</dbReference>
<name>A0ABX7KFK4_9SPHN</name>
<protein>
    <submittedName>
        <fullName evidence="2">GNAT family N-acetyltransferase</fullName>
    </submittedName>
</protein>
<evidence type="ECO:0000259" key="1">
    <source>
        <dbReference type="PROSITE" id="PS51186"/>
    </source>
</evidence>
<accession>A0ABX7KFK4</accession>
<dbReference type="Proteomes" id="UP000663637">
    <property type="component" value="Chromosome"/>
</dbReference>
<sequence length="202" mass="22820">MTATLRFAANISARRGVSDGEEVNLDGLYIPLRDGDFRLDPLRDHHREPLRKACAEDAEIWDIYPYNYLGDAFDEQFERMRNGGIARRIYAITANDEVVGMTGWIASGEPGWSVESGNSYIVPRLRGTGMNRRIKKLMLDHAFASGLQRVGFKVDAVNRRSRAAVLKLGCTEEGLLRRERKTWTGRVRDTAIFSILADEWAG</sequence>
<evidence type="ECO:0000313" key="3">
    <source>
        <dbReference type="Proteomes" id="UP000663637"/>
    </source>
</evidence>
<dbReference type="SUPFAM" id="SSF55729">
    <property type="entry name" value="Acyl-CoA N-acyltransferases (Nat)"/>
    <property type="match status" value="1"/>
</dbReference>
<reference evidence="2 3" key="1">
    <citation type="submission" date="2020-09" db="EMBL/GenBank/DDBJ databases">
        <title>Complete genome sequence of altererythrobacter flavus SS-21NJ, isolated from Dongying oil sludge in Shandong province.</title>
        <authorList>
            <person name="Sun S."/>
            <person name="Zhang Z."/>
        </authorList>
    </citation>
    <scope>NUCLEOTIDE SEQUENCE [LARGE SCALE GENOMIC DNA]</scope>
    <source>
        <strain evidence="2 3">SS-21NJ</strain>
    </source>
</reference>
<evidence type="ECO:0000313" key="2">
    <source>
        <dbReference type="EMBL" id="QSB45775.1"/>
    </source>
</evidence>
<proteinExistence type="predicted"/>
<gene>
    <name evidence="2" type="ORF">IDJ81_06705</name>
</gene>